<evidence type="ECO:0000313" key="3">
    <source>
        <dbReference type="Proteomes" id="UP000194699"/>
    </source>
</evidence>
<organism evidence="2 3">
    <name type="scientific">Acinetobacter baumannii</name>
    <dbReference type="NCBI Taxonomy" id="470"/>
    <lineage>
        <taxon>Bacteria</taxon>
        <taxon>Pseudomonadati</taxon>
        <taxon>Pseudomonadota</taxon>
        <taxon>Gammaproteobacteria</taxon>
        <taxon>Moraxellales</taxon>
        <taxon>Moraxellaceae</taxon>
        <taxon>Acinetobacter</taxon>
        <taxon>Acinetobacter calcoaceticus/baumannii complex</taxon>
    </lineage>
</organism>
<sequence length="141" mass="16140">MAESHIVSGLTKKRAELLGQIEAHQKEIQRISEMLLHVDHTIKLFSPEFDLRSVKSKRTNQRNPYFGRGELQSLVLTCLREAKEPMNYKDLMMKVLDIKGIDSSVGNDISPSFIKVLNRLRDKGIIIAHSNHRPHLWGIAD</sequence>
<dbReference type="EMBL" id="NGEL01000196">
    <property type="protein sequence ID" value="OTM78437.1"/>
    <property type="molecule type" value="Genomic_DNA"/>
</dbReference>
<name>A0A241Z903_ACIBA</name>
<gene>
    <name evidence="2" type="ORF">B9X95_20935</name>
</gene>
<keyword evidence="1" id="KW-0175">Coiled coil</keyword>
<comment type="caution">
    <text evidence="2">The sequence shown here is derived from an EMBL/GenBank/DDBJ whole genome shotgun (WGS) entry which is preliminary data.</text>
</comment>
<evidence type="ECO:0000313" key="2">
    <source>
        <dbReference type="EMBL" id="OTM78437.1"/>
    </source>
</evidence>
<evidence type="ECO:0000256" key="1">
    <source>
        <dbReference type="SAM" id="Coils"/>
    </source>
</evidence>
<dbReference type="AlphaFoldDB" id="A0A241Z903"/>
<dbReference type="Proteomes" id="UP000194699">
    <property type="component" value="Unassembled WGS sequence"/>
</dbReference>
<protein>
    <submittedName>
        <fullName evidence="2">Uncharacterized protein</fullName>
    </submittedName>
</protein>
<feature type="coiled-coil region" evidence="1">
    <location>
        <begin position="7"/>
        <end position="34"/>
    </location>
</feature>
<dbReference type="RefSeq" id="WP_002121608.1">
    <property type="nucleotide sequence ID" value="NZ_JAPHIC010000054.1"/>
</dbReference>
<proteinExistence type="predicted"/>
<reference evidence="2 3" key="1">
    <citation type="submission" date="2017-05" db="EMBL/GenBank/DDBJ databases">
        <authorList>
            <person name="Song R."/>
            <person name="Chenine A.L."/>
            <person name="Ruprecht R.M."/>
        </authorList>
    </citation>
    <scope>NUCLEOTIDE SEQUENCE [LARGE SCALE GENOMIC DNA]</scope>
    <source>
        <strain evidence="2 3">PR350</strain>
    </source>
</reference>
<accession>A0A241Z903</accession>